<keyword evidence="1" id="KW-0732">Signal</keyword>
<gene>
    <name evidence="2" type="ORF">CLF_103761</name>
</gene>
<reference key="2">
    <citation type="submission" date="2011-10" db="EMBL/GenBank/DDBJ databases">
        <title>The genome and transcriptome sequence of Clonorchis sinensis provide insights into the carcinogenic liver fluke.</title>
        <authorList>
            <person name="Wang X."/>
            <person name="Huang Y."/>
            <person name="Chen W."/>
            <person name="Liu H."/>
            <person name="Guo L."/>
            <person name="Chen Y."/>
            <person name="Luo F."/>
            <person name="Zhou W."/>
            <person name="Sun J."/>
            <person name="Mao Q."/>
            <person name="Liang P."/>
            <person name="Zhou C."/>
            <person name="Tian Y."/>
            <person name="Men J."/>
            <person name="Lv X."/>
            <person name="Huang L."/>
            <person name="Zhou J."/>
            <person name="Hu Y."/>
            <person name="Li R."/>
            <person name="Zhang F."/>
            <person name="Lei H."/>
            <person name="Li X."/>
            <person name="Hu X."/>
            <person name="Liang C."/>
            <person name="Xu J."/>
            <person name="Wu Z."/>
            <person name="Yu X."/>
        </authorList>
    </citation>
    <scope>NUCLEOTIDE SEQUENCE</scope>
    <source>
        <strain>Henan</strain>
    </source>
</reference>
<name>G7YAB9_CLOSI</name>
<evidence type="ECO:0000313" key="3">
    <source>
        <dbReference type="Proteomes" id="UP000008909"/>
    </source>
</evidence>
<organism evidence="2 3">
    <name type="scientific">Clonorchis sinensis</name>
    <name type="common">Chinese liver fluke</name>
    <dbReference type="NCBI Taxonomy" id="79923"/>
    <lineage>
        <taxon>Eukaryota</taxon>
        <taxon>Metazoa</taxon>
        <taxon>Spiralia</taxon>
        <taxon>Lophotrochozoa</taxon>
        <taxon>Platyhelminthes</taxon>
        <taxon>Trematoda</taxon>
        <taxon>Digenea</taxon>
        <taxon>Opisthorchiida</taxon>
        <taxon>Opisthorchiata</taxon>
        <taxon>Opisthorchiidae</taxon>
        <taxon>Clonorchis</taxon>
    </lineage>
</organism>
<feature type="signal peptide" evidence="1">
    <location>
        <begin position="1"/>
        <end position="15"/>
    </location>
</feature>
<feature type="chain" id="PRO_5013039678" evidence="1">
    <location>
        <begin position="16"/>
        <end position="132"/>
    </location>
</feature>
<protein>
    <submittedName>
        <fullName evidence="2">Uncharacterized protein</fullName>
    </submittedName>
</protein>
<dbReference type="EMBL" id="DF142995">
    <property type="protein sequence ID" value="GAA49903.1"/>
    <property type="molecule type" value="Genomic_DNA"/>
</dbReference>
<proteinExistence type="predicted"/>
<keyword evidence="3" id="KW-1185">Reference proteome</keyword>
<evidence type="ECO:0000313" key="2">
    <source>
        <dbReference type="EMBL" id="GAA49903.1"/>
    </source>
</evidence>
<reference evidence="2" key="1">
    <citation type="journal article" date="2011" name="Genome Biol.">
        <title>The draft genome of the carcinogenic human liver fluke Clonorchis sinensis.</title>
        <authorList>
            <person name="Wang X."/>
            <person name="Chen W."/>
            <person name="Huang Y."/>
            <person name="Sun J."/>
            <person name="Men J."/>
            <person name="Liu H."/>
            <person name="Luo F."/>
            <person name="Guo L."/>
            <person name="Lv X."/>
            <person name="Deng C."/>
            <person name="Zhou C."/>
            <person name="Fan Y."/>
            <person name="Li X."/>
            <person name="Huang L."/>
            <person name="Hu Y."/>
            <person name="Liang C."/>
            <person name="Hu X."/>
            <person name="Xu J."/>
            <person name="Yu X."/>
        </authorList>
    </citation>
    <scope>NUCLEOTIDE SEQUENCE [LARGE SCALE GENOMIC DNA]</scope>
    <source>
        <strain evidence="2">Henan</strain>
    </source>
</reference>
<dbReference type="Proteomes" id="UP000008909">
    <property type="component" value="Unassembled WGS sequence"/>
</dbReference>
<sequence length="132" mass="15511">MVVMWVLMCSEIATQLWVNTSRCKHGEHAKIRRYLSYYRLQEGVGGCLCKRDGSEVVSNGRSISQLKRMNVSHISMTVRQLRHRKEMLVDLFAKLGIVSLQLSGHFSRAFFEFKEERPQHNKNRERTNRKQT</sequence>
<evidence type="ECO:0000256" key="1">
    <source>
        <dbReference type="SAM" id="SignalP"/>
    </source>
</evidence>
<dbReference type="AlphaFoldDB" id="G7YAB9"/>
<accession>G7YAB9</accession>